<name>F7W3C2_SORMK</name>
<dbReference type="HOGENOM" id="CLU_1541063_0_0_1"/>
<feature type="transmembrane region" description="Helical" evidence="2">
    <location>
        <begin position="33"/>
        <end position="54"/>
    </location>
</feature>
<dbReference type="PANTHER" id="PTHR39608:SF2">
    <property type="entry name" value="MARVEL DOMAIN-CONTAINING PROTEIN"/>
    <property type="match status" value="1"/>
</dbReference>
<feature type="compositionally biased region" description="Low complexity" evidence="1">
    <location>
        <begin position="9"/>
        <end position="21"/>
    </location>
</feature>
<feature type="transmembrane region" description="Helical" evidence="2">
    <location>
        <begin position="74"/>
        <end position="93"/>
    </location>
</feature>
<feature type="region of interest" description="Disordered" evidence="1">
    <location>
        <begin position="1"/>
        <end position="23"/>
    </location>
</feature>
<accession>F7W3C2</accession>
<dbReference type="InParanoid" id="F7W3C2"/>
<reference evidence="3 4" key="1">
    <citation type="journal article" date="2010" name="PLoS Genet.">
        <title>De novo assembly of a 40 Mb eukaryotic genome from short sequence reads: Sordaria macrospora, a model organism for fungal morphogenesis.</title>
        <authorList>
            <person name="Nowrousian M."/>
            <person name="Stajich J."/>
            <person name="Chu M."/>
            <person name="Engh I."/>
            <person name="Espagne E."/>
            <person name="Halliday K."/>
            <person name="Kamerewerd J."/>
            <person name="Kempken F."/>
            <person name="Knab B."/>
            <person name="Kuo H.C."/>
            <person name="Osiewacz H.D."/>
            <person name="Poeggeler S."/>
            <person name="Read N."/>
            <person name="Seiler S."/>
            <person name="Smith K."/>
            <person name="Zickler D."/>
            <person name="Kueck U."/>
            <person name="Freitag M."/>
        </authorList>
    </citation>
    <scope>NUCLEOTIDE SEQUENCE [LARGE SCALE GENOMIC DNA]</scope>
    <source>
        <strain evidence="4">ATCC MYA-333 / DSM 997 / K(L3346) / K-hell</strain>
        <tissue evidence="3">Mycelium</tissue>
    </source>
</reference>
<evidence type="ECO:0000313" key="3">
    <source>
        <dbReference type="EMBL" id="CCC12124.1"/>
    </source>
</evidence>
<organism evidence="3 4">
    <name type="scientific">Sordaria macrospora (strain ATCC MYA-333 / DSM 997 / K(L3346) / K-hell)</name>
    <dbReference type="NCBI Taxonomy" id="771870"/>
    <lineage>
        <taxon>Eukaryota</taxon>
        <taxon>Fungi</taxon>
        <taxon>Dikarya</taxon>
        <taxon>Ascomycota</taxon>
        <taxon>Pezizomycotina</taxon>
        <taxon>Sordariomycetes</taxon>
        <taxon>Sordariomycetidae</taxon>
        <taxon>Sordariales</taxon>
        <taxon>Sordariaceae</taxon>
        <taxon>Sordaria</taxon>
    </lineage>
</organism>
<keyword evidence="4" id="KW-1185">Reference proteome</keyword>
<gene>
    <name evidence="3" type="ORF">SMAC_05862</name>
</gene>
<evidence type="ECO:0000313" key="4">
    <source>
        <dbReference type="Proteomes" id="UP000001881"/>
    </source>
</evidence>
<dbReference type="Proteomes" id="UP000001881">
    <property type="component" value="Unassembled WGS sequence"/>
</dbReference>
<proteinExistence type="predicted"/>
<keyword evidence="2" id="KW-0472">Membrane</keyword>
<protein>
    <submittedName>
        <fullName evidence="3">WGS project CABT00000000 data, contig 2.24</fullName>
    </submittedName>
</protein>
<evidence type="ECO:0000256" key="1">
    <source>
        <dbReference type="SAM" id="MobiDB-lite"/>
    </source>
</evidence>
<comment type="caution">
    <text evidence="3">The sequence shown here is derived from an EMBL/GenBank/DDBJ whole genome shotgun (WGS) entry which is preliminary data.</text>
</comment>
<evidence type="ECO:0000256" key="2">
    <source>
        <dbReference type="SAM" id="Phobius"/>
    </source>
</evidence>
<dbReference type="PANTHER" id="PTHR39608">
    <property type="entry name" value="INTEGRAL MEMBRANE PROTEIN (AFU_ORTHOLOGUE AFUA_5G08640)"/>
    <property type="match status" value="1"/>
</dbReference>
<keyword evidence="2" id="KW-1133">Transmembrane helix</keyword>
<dbReference type="VEuPathDB" id="FungiDB:SMAC_05862"/>
<keyword evidence="2" id="KW-0812">Transmembrane</keyword>
<dbReference type="EMBL" id="CABT02000024">
    <property type="protein sequence ID" value="CCC12124.1"/>
    <property type="molecule type" value="Genomic_DNA"/>
</dbReference>
<dbReference type="AlphaFoldDB" id="F7W3C2"/>
<sequence length="174" mass="18527">MAFGRAPRTTHTTTTTHGAGTHHADRRGVFHPILTLSNILIWLSSVIVLGISAYEIRQFKKYAGSDAYPGNRPVYILVIAVLTVAFSCCRSCSTLARATACCSTSSSATSGWSQLFSLPRATRAVTSRASGMRWRLLLLSLSSVCCSTSSTLGGSGTALLPALLLSSKLPDFVR</sequence>
<feature type="transmembrane region" description="Helical" evidence="2">
    <location>
        <begin position="136"/>
        <end position="164"/>
    </location>
</feature>
<dbReference type="OrthoDB" id="20872at2759"/>
<dbReference type="STRING" id="771870.F7W3C2"/>